<feature type="compositionally biased region" description="Basic and acidic residues" evidence="1">
    <location>
        <begin position="282"/>
        <end position="294"/>
    </location>
</feature>
<dbReference type="SUPFAM" id="SSF56219">
    <property type="entry name" value="DNase I-like"/>
    <property type="match status" value="1"/>
</dbReference>
<dbReference type="Proteomes" id="UP000596661">
    <property type="component" value="Chromosome 8"/>
</dbReference>
<protein>
    <recommendedName>
        <fullName evidence="4">DUF4283 domain-containing protein</fullName>
    </recommendedName>
</protein>
<feature type="compositionally biased region" description="Polar residues" evidence="1">
    <location>
        <begin position="387"/>
        <end position="396"/>
    </location>
</feature>
<evidence type="ECO:0000313" key="2">
    <source>
        <dbReference type="EnsemblPlants" id="cds.evm.model.08.1343"/>
    </source>
</evidence>
<dbReference type="Gramene" id="evm.model.08.1343">
    <property type="protein sequence ID" value="cds.evm.model.08.1343"/>
    <property type="gene ID" value="evm.TU.08.1343"/>
</dbReference>
<sequence length="960" mass="108883">MRIVKQPFARTGGGVPTTVWWLAGLLYSSWDPFLVSQGFENPVSYKRVSFLVLGPTSFHDRALFPNIPCYLLDLAVENLGLSFFPNEDKDVEVEGWLEVPVSGKKNKDLCFLFPLRKGSEVCYGFQTWTPYKGFMLVTPMPMSGKWADADLTSFLIWVRLMDVPTKFLNDDAVLSMANRVRVSLQKPILAGFTLLGEGEKKVWSYLKYDKLLSLCYKSGVIGHEDSGCSGRKRMVILDDGRSIPLYGEGSCIENSFALLDKEDIQERKRLEEEEAEYVTKNLDGKGEPLDKKGSNEAAEEEEEAPKERAHTESVAHMAKIFKKAFGDTIFGSTKGSIPKGSKRKAKTRRTNLKQVGPKGIPKTPIFGGKDEGDSQRVGAKRKKTSHESSGPKSNMTHGGESRDRGNNFEAQEEGGCQECRKRPCVGDTGMRNDIELQTVKTSLGSEEGSSKTPNKDQDFIVTEEAGLIMPPSFHEDPVLELQRLGEACYSQGSPYGDSEAERNRIKVLFGADDPYPPWIGAFVYAPPRREDRKKFWTEYIEEVVHWDSLWILMGDLNSIVNLEEKTGGRQFTLSEGQGLRDFIFNTGCIDLEATRALYTWTNGQDLVGLGKEKLDRALGSVDWYTLFAKAGVKNLPYMEFRSLCGHPGYSDGLQSQRWIAENSILAQEIMFDFRKKRDILSRLILCLEREGSILLYVASRNGHEISHLMYADDTMIFVKAEVNCVQKVQECLEKYCAWILKYPLARGDELFLGNPLMLRGTKKKDFQFVVDKVVKRLEGWKAKILSQAGRTVLIKQVVQSIPLYTMATFKLLVGICDELDKVTKRFWWTRGMEDKKFLALKSWDAIYKPTCCGRLGIRRFQDINFCLLAKLAWAFASKKSSLWIKVLDAKYCNLKSYWSSSIPSNASKMANDLWSYRNFFRGNYRWLLGNNSRMNLWTEPWGNEEWRDGAAFNPIVATEL</sequence>
<evidence type="ECO:0000256" key="1">
    <source>
        <dbReference type="SAM" id="MobiDB-lite"/>
    </source>
</evidence>
<dbReference type="AlphaFoldDB" id="A0A803Q8D7"/>
<dbReference type="InterPro" id="IPR036691">
    <property type="entry name" value="Endo/exonu/phosph_ase_sf"/>
</dbReference>
<dbReference type="EnsemblPlants" id="evm.model.08.1343">
    <property type="protein sequence ID" value="cds.evm.model.08.1343"/>
    <property type="gene ID" value="evm.TU.08.1343"/>
</dbReference>
<name>A0A803Q8D7_CANSA</name>
<feature type="compositionally biased region" description="Basic residues" evidence="1">
    <location>
        <begin position="340"/>
        <end position="351"/>
    </location>
</feature>
<feature type="region of interest" description="Disordered" evidence="1">
    <location>
        <begin position="278"/>
        <end position="313"/>
    </location>
</feature>
<dbReference type="EMBL" id="UZAU01000709">
    <property type="status" value="NOT_ANNOTATED_CDS"/>
    <property type="molecule type" value="Genomic_DNA"/>
</dbReference>
<reference evidence="2" key="1">
    <citation type="submission" date="2018-11" db="EMBL/GenBank/DDBJ databases">
        <authorList>
            <person name="Grassa J C."/>
        </authorList>
    </citation>
    <scope>NUCLEOTIDE SEQUENCE [LARGE SCALE GENOMIC DNA]</scope>
</reference>
<organism evidence="2 3">
    <name type="scientific">Cannabis sativa</name>
    <name type="common">Hemp</name>
    <name type="synonym">Marijuana</name>
    <dbReference type="NCBI Taxonomy" id="3483"/>
    <lineage>
        <taxon>Eukaryota</taxon>
        <taxon>Viridiplantae</taxon>
        <taxon>Streptophyta</taxon>
        <taxon>Embryophyta</taxon>
        <taxon>Tracheophyta</taxon>
        <taxon>Spermatophyta</taxon>
        <taxon>Magnoliopsida</taxon>
        <taxon>eudicotyledons</taxon>
        <taxon>Gunneridae</taxon>
        <taxon>Pentapetalae</taxon>
        <taxon>rosids</taxon>
        <taxon>fabids</taxon>
        <taxon>Rosales</taxon>
        <taxon>Cannabaceae</taxon>
        <taxon>Cannabis</taxon>
    </lineage>
</organism>
<evidence type="ECO:0000313" key="3">
    <source>
        <dbReference type="Proteomes" id="UP000596661"/>
    </source>
</evidence>
<dbReference type="PANTHER" id="PTHR33116">
    <property type="entry name" value="REVERSE TRANSCRIPTASE ZINC-BINDING DOMAIN-CONTAINING PROTEIN-RELATED-RELATED"/>
    <property type="match status" value="1"/>
</dbReference>
<dbReference type="Gene3D" id="3.60.10.10">
    <property type="entry name" value="Endonuclease/exonuclease/phosphatase"/>
    <property type="match status" value="1"/>
</dbReference>
<proteinExistence type="predicted"/>
<keyword evidence="3" id="KW-1185">Reference proteome</keyword>
<dbReference type="PANTHER" id="PTHR33116:SF86">
    <property type="entry name" value="REVERSE TRANSCRIPTASE DOMAIN-CONTAINING PROTEIN"/>
    <property type="match status" value="1"/>
</dbReference>
<accession>A0A803Q8D7</accession>
<evidence type="ECO:0008006" key="4">
    <source>
        <dbReference type="Google" id="ProtNLM"/>
    </source>
</evidence>
<reference evidence="2" key="2">
    <citation type="submission" date="2021-03" db="UniProtKB">
        <authorList>
            <consortium name="EnsemblPlants"/>
        </authorList>
    </citation>
    <scope>IDENTIFICATION</scope>
</reference>
<feature type="region of interest" description="Disordered" evidence="1">
    <location>
        <begin position="331"/>
        <end position="429"/>
    </location>
</feature>